<feature type="compositionally biased region" description="Basic and acidic residues" evidence="2">
    <location>
        <begin position="217"/>
        <end position="228"/>
    </location>
</feature>
<evidence type="ECO:0000256" key="1">
    <source>
        <dbReference type="ARBA" id="ARBA00044755"/>
    </source>
</evidence>
<evidence type="ECO:0000313" key="3">
    <source>
        <dbReference type="EMBL" id="MCZ4280194.1"/>
    </source>
</evidence>
<dbReference type="PANTHER" id="PTHR35024:SF4">
    <property type="entry name" value="POLYMER-FORMING CYTOSKELETAL PROTEIN"/>
    <property type="match status" value="1"/>
</dbReference>
<dbReference type="EMBL" id="JAPWGY010000002">
    <property type="protein sequence ID" value="MCZ4280194.1"/>
    <property type="molecule type" value="Genomic_DNA"/>
</dbReference>
<sequence length="240" mass="24346">MFSKSSKANVKTGKADSSKRLETSGIPSILSPDLNLVGDLTSSGDLQIDGTVQGDIVCRFATIGEKAVVKGSVKAEEIRVCGMVQGQLNADVISLASTAKVVGDILHKSIEIEAGAHVEGQFRRVSEDTKAEDQKVTAISHQSMAQLGNSDQTKDAFVSPAKPAEVSSNSGGATGTSSFATGSNGSGTSSVKLGENAGYSGSSSSSVSSGSVSSGTEKTDDKSPEKKSSVVSSSSWGSSS</sequence>
<name>A0ABT4LGH7_9PROT</name>
<proteinExistence type="inferred from homology"/>
<evidence type="ECO:0000256" key="2">
    <source>
        <dbReference type="SAM" id="MobiDB-lite"/>
    </source>
</evidence>
<keyword evidence="4" id="KW-1185">Reference proteome</keyword>
<protein>
    <submittedName>
        <fullName evidence="3">Polymer-forming cytoskeletal protein</fullName>
    </submittedName>
</protein>
<organism evidence="3 4">
    <name type="scientific">Kiloniella laminariae</name>
    <dbReference type="NCBI Taxonomy" id="454162"/>
    <lineage>
        <taxon>Bacteria</taxon>
        <taxon>Pseudomonadati</taxon>
        <taxon>Pseudomonadota</taxon>
        <taxon>Alphaproteobacteria</taxon>
        <taxon>Rhodospirillales</taxon>
        <taxon>Kiloniellaceae</taxon>
        <taxon>Kiloniella</taxon>
    </lineage>
</organism>
<comment type="caution">
    <text evidence="3">The sequence shown here is derived from an EMBL/GenBank/DDBJ whole genome shotgun (WGS) entry which is preliminary data.</text>
</comment>
<comment type="similarity">
    <text evidence="1">Belongs to the bactofilin family.</text>
</comment>
<feature type="compositionally biased region" description="Polar residues" evidence="2">
    <location>
        <begin position="142"/>
        <end position="151"/>
    </location>
</feature>
<dbReference type="RefSeq" id="WP_269422405.1">
    <property type="nucleotide sequence ID" value="NZ_JAPWGY010000002.1"/>
</dbReference>
<dbReference type="Proteomes" id="UP001069802">
    <property type="component" value="Unassembled WGS sequence"/>
</dbReference>
<dbReference type="Pfam" id="PF04519">
    <property type="entry name" value="Bactofilin"/>
    <property type="match status" value="1"/>
</dbReference>
<dbReference type="PANTHER" id="PTHR35024">
    <property type="entry name" value="HYPOTHETICAL CYTOSOLIC PROTEIN"/>
    <property type="match status" value="1"/>
</dbReference>
<gene>
    <name evidence="3" type="ORF">O4H49_05370</name>
</gene>
<feature type="compositionally biased region" description="Low complexity" evidence="2">
    <location>
        <begin position="167"/>
        <end position="190"/>
    </location>
</feature>
<accession>A0ABT4LGH7</accession>
<feature type="compositionally biased region" description="Low complexity" evidence="2">
    <location>
        <begin position="200"/>
        <end position="215"/>
    </location>
</feature>
<reference evidence="3" key="1">
    <citation type="submission" date="2022-12" db="EMBL/GenBank/DDBJ databases">
        <title>Bacterial isolates from different developmental stages of Nematostella vectensis.</title>
        <authorList>
            <person name="Fraune S."/>
        </authorList>
    </citation>
    <scope>NUCLEOTIDE SEQUENCE</scope>
    <source>
        <strain evidence="3">G21630-S1</strain>
    </source>
</reference>
<feature type="compositionally biased region" description="Low complexity" evidence="2">
    <location>
        <begin position="229"/>
        <end position="240"/>
    </location>
</feature>
<feature type="region of interest" description="Disordered" evidence="2">
    <location>
        <begin position="142"/>
        <end position="240"/>
    </location>
</feature>
<evidence type="ECO:0000313" key="4">
    <source>
        <dbReference type="Proteomes" id="UP001069802"/>
    </source>
</evidence>
<dbReference type="InterPro" id="IPR007607">
    <property type="entry name" value="BacA/B"/>
</dbReference>